<evidence type="ECO:0000256" key="3">
    <source>
        <dbReference type="ARBA" id="ARBA00022729"/>
    </source>
</evidence>
<dbReference type="PROSITE" id="PS51328">
    <property type="entry name" value="L_LECTIN_LIKE"/>
    <property type="match status" value="1"/>
</dbReference>
<evidence type="ECO:0000313" key="9">
    <source>
        <dbReference type="EMBL" id="ODV81183.1"/>
    </source>
</evidence>
<keyword evidence="4 7" id="KW-1133">Transmembrane helix</keyword>
<evidence type="ECO:0000256" key="5">
    <source>
        <dbReference type="ARBA" id="ARBA00023136"/>
    </source>
</evidence>
<proteinExistence type="predicted"/>
<dbReference type="GO" id="GO:0006888">
    <property type="term" value="P:endoplasmic reticulum to Golgi vesicle-mediated transport"/>
    <property type="evidence" value="ECO:0007669"/>
    <property type="project" value="TreeGrafter"/>
</dbReference>
<dbReference type="PANTHER" id="PTHR12223:SF28">
    <property type="entry name" value="LECTIN, MANNOSE BINDING 1 LIKE"/>
    <property type="match status" value="1"/>
</dbReference>
<keyword evidence="5 7" id="KW-0472">Membrane</keyword>
<reference evidence="10" key="1">
    <citation type="submission" date="2016-05" db="EMBL/GenBank/DDBJ databases">
        <title>Comparative genomics of biotechnologically important yeasts.</title>
        <authorList>
            <consortium name="DOE Joint Genome Institute"/>
            <person name="Riley R."/>
            <person name="Haridas S."/>
            <person name="Wolfe K.H."/>
            <person name="Lopes M.R."/>
            <person name="Hittinger C.T."/>
            <person name="Goker M."/>
            <person name="Salamov A."/>
            <person name="Wisecaver J."/>
            <person name="Long T.M."/>
            <person name="Aerts A.L."/>
            <person name="Barry K."/>
            <person name="Choi C."/>
            <person name="Clum A."/>
            <person name="Coughlan A.Y."/>
            <person name="Deshpande S."/>
            <person name="Douglass A.P."/>
            <person name="Hanson S.J."/>
            <person name="Klenk H.-P."/>
            <person name="Labutti K."/>
            <person name="Lapidus A."/>
            <person name="Lindquist E."/>
            <person name="Lipzen A."/>
            <person name="Meier-Kolthoff J.P."/>
            <person name="Ohm R.A."/>
            <person name="Otillar R.P."/>
            <person name="Pangilinan J."/>
            <person name="Peng Y."/>
            <person name="Rokas A."/>
            <person name="Rosa C.A."/>
            <person name="Scheuner C."/>
            <person name="Sibirny A.A."/>
            <person name="Slot J.C."/>
            <person name="Stielow J.B."/>
            <person name="Sun H."/>
            <person name="Kurtzman C.P."/>
            <person name="Blackwell M."/>
            <person name="Grigoriev I.V."/>
            <person name="Jeffries T.W."/>
        </authorList>
    </citation>
    <scope>NUCLEOTIDE SEQUENCE [LARGE SCALE GENOMIC DNA]</scope>
    <source>
        <strain evidence="10">NRRL Y-17324</strain>
    </source>
</reference>
<keyword evidence="9" id="KW-0430">Lectin</keyword>
<dbReference type="OrthoDB" id="10265193at2759"/>
<dbReference type="Pfam" id="PF03388">
    <property type="entry name" value="Lectin_leg-like"/>
    <property type="match status" value="1"/>
</dbReference>
<evidence type="ECO:0000256" key="6">
    <source>
        <dbReference type="SAM" id="Coils"/>
    </source>
</evidence>
<keyword evidence="2 7" id="KW-0812">Transmembrane</keyword>
<evidence type="ECO:0000259" key="8">
    <source>
        <dbReference type="PROSITE" id="PS51328"/>
    </source>
</evidence>
<dbReference type="EMBL" id="KV453910">
    <property type="protein sequence ID" value="ODV81183.1"/>
    <property type="molecule type" value="Genomic_DNA"/>
</dbReference>
<dbReference type="GO" id="GO:0005789">
    <property type="term" value="C:endoplasmic reticulum membrane"/>
    <property type="evidence" value="ECO:0007669"/>
    <property type="project" value="TreeGrafter"/>
</dbReference>
<dbReference type="GO" id="GO:0005537">
    <property type="term" value="F:D-mannose binding"/>
    <property type="evidence" value="ECO:0007669"/>
    <property type="project" value="TreeGrafter"/>
</dbReference>
<dbReference type="GO" id="GO:0000139">
    <property type="term" value="C:Golgi membrane"/>
    <property type="evidence" value="ECO:0007669"/>
    <property type="project" value="TreeGrafter"/>
</dbReference>
<sequence>MHYDHRIILLIAYFAYSCFAIIPDVHDKVHHPETQHNSENGHLSLPNLLHIDRIEDLELGWKTLGKPVFELGRLIFKDGGSSVWSLADLENTSNEWTLELVFRSSGTVNDDLKFNEENGFSLWLISSINSLPIDAQNMDNFGGPSQFDGFQFLFNNKGTKGLKIYGSDGSKVISNDLDSTIGNCAFNYLDSQVPFTLRISYSKERTWFKVQIDNNVCFKTDKIKIPEDIGDFSFGVSASSSSYSNEEYELLGLKVWNKLTEDAIDDHGIMSNGHVKVHYTTVVLKPEPTSNAYVKPGFIRESLMARTQRHKEELERQMKEAELLSSQPTENNLDTKIADILFSIERLGSAIDNMENSNDYNSKHILSQIEDLQNTYVQHKEKLQSLQQSLDDFKSTIAQQYSQMLAAFSKFNEKVIGEVREHQYSLDGLTSKVDLLMSNHKEIAYQYQKQSSSNAEKEPVSTIIINYIMKCFSFSLYVGIVFLIIIYREKRSKQHSKLL</sequence>
<name>A0A1E4SNU3_9ASCO</name>
<feature type="coiled-coil region" evidence="6">
    <location>
        <begin position="300"/>
        <end position="327"/>
    </location>
</feature>
<dbReference type="GO" id="GO:0005793">
    <property type="term" value="C:endoplasmic reticulum-Golgi intermediate compartment"/>
    <property type="evidence" value="ECO:0007669"/>
    <property type="project" value="TreeGrafter"/>
</dbReference>
<keyword evidence="3" id="KW-0732">Signal</keyword>
<dbReference type="SUPFAM" id="SSF49899">
    <property type="entry name" value="Concanavalin A-like lectins/glucanases"/>
    <property type="match status" value="1"/>
</dbReference>
<keyword evidence="10" id="KW-1185">Reference proteome</keyword>
<dbReference type="InterPro" id="IPR013320">
    <property type="entry name" value="ConA-like_dom_sf"/>
</dbReference>
<dbReference type="Proteomes" id="UP000094285">
    <property type="component" value="Unassembled WGS sequence"/>
</dbReference>
<dbReference type="InterPro" id="IPR005052">
    <property type="entry name" value="Lectin_leg"/>
</dbReference>
<dbReference type="RefSeq" id="XP_020066305.1">
    <property type="nucleotide sequence ID" value="XM_020209471.1"/>
</dbReference>
<protein>
    <submittedName>
        <fullName evidence="9">Concanavalin A-like lectin/glucanase</fullName>
    </submittedName>
</protein>
<accession>A0A1E4SNU3</accession>
<keyword evidence="6" id="KW-0175">Coiled coil</keyword>
<feature type="transmembrane region" description="Helical" evidence="7">
    <location>
        <begin position="467"/>
        <end position="487"/>
    </location>
</feature>
<dbReference type="InterPro" id="IPR051136">
    <property type="entry name" value="Intracellular_Lectin-GPT"/>
</dbReference>
<gene>
    <name evidence="9" type="ORF">CANTADRAFT_47529</name>
</gene>
<feature type="coiled-coil region" evidence="6">
    <location>
        <begin position="369"/>
        <end position="396"/>
    </location>
</feature>
<dbReference type="PROSITE" id="PS51257">
    <property type="entry name" value="PROKAR_LIPOPROTEIN"/>
    <property type="match status" value="1"/>
</dbReference>
<dbReference type="GO" id="GO:0030134">
    <property type="term" value="C:COPII-coated ER to Golgi transport vesicle"/>
    <property type="evidence" value="ECO:0007669"/>
    <property type="project" value="TreeGrafter"/>
</dbReference>
<dbReference type="Gene3D" id="2.60.120.200">
    <property type="match status" value="1"/>
</dbReference>
<dbReference type="AlphaFoldDB" id="A0A1E4SNU3"/>
<evidence type="ECO:0000256" key="4">
    <source>
        <dbReference type="ARBA" id="ARBA00022989"/>
    </source>
</evidence>
<evidence type="ECO:0000313" key="10">
    <source>
        <dbReference type="Proteomes" id="UP000094285"/>
    </source>
</evidence>
<evidence type="ECO:0000256" key="7">
    <source>
        <dbReference type="SAM" id="Phobius"/>
    </source>
</evidence>
<organism evidence="9 10">
    <name type="scientific">Suhomyces tanzawaensis NRRL Y-17324</name>
    <dbReference type="NCBI Taxonomy" id="984487"/>
    <lineage>
        <taxon>Eukaryota</taxon>
        <taxon>Fungi</taxon>
        <taxon>Dikarya</taxon>
        <taxon>Ascomycota</taxon>
        <taxon>Saccharomycotina</taxon>
        <taxon>Pichiomycetes</taxon>
        <taxon>Debaryomycetaceae</taxon>
        <taxon>Suhomyces</taxon>
    </lineage>
</organism>
<feature type="domain" description="L-type lectin-like" evidence="8">
    <location>
        <begin position="35"/>
        <end position="258"/>
    </location>
</feature>
<evidence type="ECO:0000256" key="2">
    <source>
        <dbReference type="ARBA" id="ARBA00022692"/>
    </source>
</evidence>
<evidence type="ECO:0000256" key="1">
    <source>
        <dbReference type="ARBA" id="ARBA00004479"/>
    </source>
</evidence>
<dbReference type="SUPFAM" id="SSF58100">
    <property type="entry name" value="Bacterial hemolysins"/>
    <property type="match status" value="1"/>
</dbReference>
<dbReference type="PANTHER" id="PTHR12223">
    <property type="entry name" value="VESICULAR MANNOSE-BINDING LECTIN"/>
    <property type="match status" value="1"/>
</dbReference>
<dbReference type="STRING" id="984487.A0A1E4SNU3"/>
<dbReference type="GeneID" id="30983607"/>
<comment type="subcellular location">
    <subcellularLocation>
        <location evidence="1">Membrane</location>
        <topology evidence="1">Single-pass type I membrane protein</topology>
    </subcellularLocation>
</comment>